<accession>A0A0B7BQS1</accession>
<dbReference type="AlphaFoldDB" id="A0A0B7BQS1"/>
<name>A0A0B7BQS1_9EUPU</name>
<sequence length="51" mass="5959">MYAGLNSFLFHWLPHTKKTEQAAYSRHSKLWMLKNVSKVDMEQGHTTQAIP</sequence>
<proteinExistence type="predicted"/>
<gene>
    <name evidence="1" type="primary">ORF201029</name>
</gene>
<organism evidence="1">
    <name type="scientific">Arion vulgaris</name>
    <dbReference type="NCBI Taxonomy" id="1028688"/>
    <lineage>
        <taxon>Eukaryota</taxon>
        <taxon>Metazoa</taxon>
        <taxon>Spiralia</taxon>
        <taxon>Lophotrochozoa</taxon>
        <taxon>Mollusca</taxon>
        <taxon>Gastropoda</taxon>
        <taxon>Heterobranchia</taxon>
        <taxon>Euthyneura</taxon>
        <taxon>Panpulmonata</taxon>
        <taxon>Eupulmonata</taxon>
        <taxon>Stylommatophora</taxon>
        <taxon>Helicina</taxon>
        <taxon>Arionoidea</taxon>
        <taxon>Arionidae</taxon>
        <taxon>Arion</taxon>
    </lineage>
</organism>
<reference evidence="1" key="1">
    <citation type="submission" date="2014-12" db="EMBL/GenBank/DDBJ databases">
        <title>Insight into the proteome of Arion vulgaris.</title>
        <authorList>
            <person name="Aradska J."/>
            <person name="Bulat T."/>
            <person name="Smidak R."/>
            <person name="Sarate P."/>
            <person name="Gangsoo J."/>
            <person name="Sialana F."/>
            <person name="Bilban M."/>
            <person name="Lubec G."/>
        </authorList>
    </citation>
    <scope>NUCLEOTIDE SEQUENCE</scope>
    <source>
        <tissue evidence="1">Skin</tissue>
    </source>
</reference>
<evidence type="ECO:0000313" key="1">
    <source>
        <dbReference type="EMBL" id="CEK94480.1"/>
    </source>
</evidence>
<protein>
    <submittedName>
        <fullName evidence="1">Uncharacterized protein</fullName>
    </submittedName>
</protein>
<dbReference type="EMBL" id="HACG01047615">
    <property type="protein sequence ID" value="CEK94480.1"/>
    <property type="molecule type" value="Transcribed_RNA"/>
</dbReference>